<evidence type="ECO:0000313" key="2">
    <source>
        <dbReference type="EMBL" id="PWR17713.1"/>
    </source>
</evidence>
<evidence type="ECO:0000259" key="1">
    <source>
        <dbReference type="Pfam" id="PF01575"/>
    </source>
</evidence>
<protein>
    <submittedName>
        <fullName evidence="2">Dehydratase</fullName>
    </submittedName>
</protein>
<accession>A0A317DXM6</accession>
<dbReference type="InterPro" id="IPR029069">
    <property type="entry name" value="HotDog_dom_sf"/>
</dbReference>
<dbReference type="Gene3D" id="3.10.129.10">
    <property type="entry name" value="Hotdog Thioesterase"/>
    <property type="match status" value="1"/>
</dbReference>
<dbReference type="InterPro" id="IPR039375">
    <property type="entry name" value="NodN-like"/>
</dbReference>
<dbReference type="RefSeq" id="WP_109923241.1">
    <property type="nucleotide sequence ID" value="NZ_QGLF01000008.1"/>
</dbReference>
<reference evidence="3" key="1">
    <citation type="submission" date="2018-05" db="EMBL/GenBank/DDBJ databases">
        <title>Zavarzinia sp. HR-AS.</title>
        <authorList>
            <person name="Lee Y."/>
            <person name="Jeon C.O."/>
        </authorList>
    </citation>
    <scope>NUCLEOTIDE SEQUENCE [LARGE SCALE GENOMIC DNA]</scope>
    <source>
        <strain evidence="3">DSM 1231</strain>
    </source>
</reference>
<name>A0A317DXM6_9PROT</name>
<dbReference type="CDD" id="cd03450">
    <property type="entry name" value="NodN"/>
    <property type="match status" value="1"/>
</dbReference>
<feature type="domain" description="MaoC-like" evidence="1">
    <location>
        <begin position="17"/>
        <end position="132"/>
    </location>
</feature>
<dbReference type="Pfam" id="PF01575">
    <property type="entry name" value="MaoC_dehydratas"/>
    <property type="match status" value="1"/>
</dbReference>
<dbReference type="InterPro" id="IPR002539">
    <property type="entry name" value="MaoC-like_dom"/>
</dbReference>
<keyword evidence="3" id="KW-1185">Reference proteome</keyword>
<dbReference type="AlphaFoldDB" id="A0A317DXM6"/>
<dbReference type="EMBL" id="QGLF01000008">
    <property type="protein sequence ID" value="PWR17713.1"/>
    <property type="molecule type" value="Genomic_DNA"/>
</dbReference>
<proteinExistence type="predicted"/>
<dbReference type="Proteomes" id="UP000246077">
    <property type="component" value="Unassembled WGS sequence"/>
</dbReference>
<organism evidence="2 3">
    <name type="scientific">Zavarzinia compransoris</name>
    <dbReference type="NCBI Taxonomy" id="1264899"/>
    <lineage>
        <taxon>Bacteria</taxon>
        <taxon>Pseudomonadati</taxon>
        <taxon>Pseudomonadota</taxon>
        <taxon>Alphaproteobacteria</taxon>
        <taxon>Rhodospirillales</taxon>
        <taxon>Zavarziniaceae</taxon>
        <taxon>Zavarzinia</taxon>
    </lineage>
</organism>
<gene>
    <name evidence="2" type="ORF">DKG75_21430</name>
</gene>
<dbReference type="OrthoDB" id="9801735at2"/>
<dbReference type="PANTHER" id="PTHR42993:SF1">
    <property type="entry name" value="MAOC-LIKE DEHYDRATASE DOMAIN-CONTAINING PROTEIN"/>
    <property type="match status" value="1"/>
</dbReference>
<comment type="caution">
    <text evidence="2">The sequence shown here is derived from an EMBL/GenBank/DDBJ whole genome shotgun (WGS) entry which is preliminary data.</text>
</comment>
<sequence>MAETTKLAGPRDFIGREGTALGTSDWLLVEQGRIDLFADATNDHQWIHVDAEKAKTGPFGATIAHGYLTLSLISGFLPQIVDVGQFKMGVNIGCDKIRFLNPVTVGSRIRGKGELAKVQETPDGGIQVTIRVTVEIDGSDKPACVADTVSRFYP</sequence>
<dbReference type="PANTHER" id="PTHR42993">
    <property type="entry name" value="MAOC-LIKE DEHYDRATASE DOMAIN-CONTAINING PROTEIN"/>
    <property type="match status" value="1"/>
</dbReference>
<dbReference type="SUPFAM" id="SSF54637">
    <property type="entry name" value="Thioesterase/thiol ester dehydrase-isomerase"/>
    <property type="match status" value="1"/>
</dbReference>
<evidence type="ECO:0000313" key="3">
    <source>
        <dbReference type="Proteomes" id="UP000246077"/>
    </source>
</evidence>